<accession>A0A8B6XBR3</accession>
<organism evidence="2 3">
    <name type="scientific">Derxia gummosa DSM 723</name>
    <dbReference type="NCBI Taxonomy" id="1121388"/>
    <lineage>
        <taxon>Bacteria</taxon>
        <taxon>Pseudomonadati</taxon>
        <taxon>Pseudomonadota</taxon>
        <taxon>Betaproteobacteria</taxon>
        <taxon>Burkholderiales</taxon>
        <taxon>Alcaligenaceae</taxon>
        <taxon>Derxia</taxon>
    </lineage>
</organism>
<dbReference type="Pfam" id="PF04187">
    <property type="entry name" value="Cofac_haem_bdg"/>
    <property type="match status" value="1"/>
</dbReference>
<dbReference type="InterPro" id="IPR007314">
    <property type="entry name" value="Cofac_haem-bd_dom"/>
</dbReference>
<keyword evidence="2" id="KW-1185">Reference proteome</keyword>
<proteinExistence type="predicted"/>
<dbReference type="SUPFAM" id="SSF159501">
    <property type="entry name" value="EreA/ChaN-like"/>
    <property type="match status" value="1"/>
</dbReference>
<sequence>MTLLLTGVAALLTAGCTTTTTISDAPPITTPFGVPVRTRVAPDARKPDPQPTPAVPAPALLPPGNEWATQALAGVIAGQPLLLLGEVHDNAAQHQLRIEALRRAIVAGARPALLMEQFDRERQPDLDRALAAARRDRAIATPAGLDRLADAVIDAGAPGRKGWDWSAYRGFVVLALGYDLPIIAVNLSRADASKIVGGGLESVFSPAERQSLGLDRPPPESLLAAQAEAIVASHCNQIDTATARRMALAQIARDAVMAAFLRAHAQQAEVLIAGNGHVRRDLGVPQWLGATAAISVGLEEDTGLQPGMALALAADRTGGKPATRYDLVIATPAAQRADPCEAFKAR</sequence>
<dbReference type="AlphaFoldDB" id="A0A8B6XBR3"/>
<dbReference type="RefSeq" id="WP_084545360.1">
    <property type="nucleotide sequence ID" value="NZ_KI519499.1"/>
</dbReference>
<feature type="domain" description="Haem-binding uptake Tiki superfamily ChaN" evidence="1">
    <location>
        <begin position="76"/>
        <end position="288"/>
    </location>
</feature>
<protein>
    <submittedName>
        <fullName evidence="3">ChaN family lipoprotein</fullName>
    </submittedName>
</protein>
<dbReference type="CDD" id="cd14727">
    <property type="entry name" value="ChanN-like"/>
    <property type="match status" value="1"/>
</dbReference>
<dbReference type="Gene3D" id="3.40.50.11550">
    <property type="match status" value="2"/>
</dbReference>
<dbReference type="Proteomes" id="UP000675920">
    <property type="component" value="Unplaced"/>
</dbReference>
<evidence type="ECO:0000313" key="2">
    <source>
        <dbReference type="Proteomes" id="UP000675920"/>
    </source>
</evidence>
<reference evidence="3" key="1">
    <citation type="submission" date="2025-08" db="UniProtKB">
        <authorList>
            <consortium name="RefSeq"/>
        </authorList>
    </citation>
    <scope>IDENTIFICATION</scope>
</reference>
<keyword evidence="3" id="KW-0449">Lipoprotein</keyword>
<evidence type="ECO:0000313" key="3">
    <source>
        <dbReference type="RefSeq" id="WP_084545360.1"/>
    </source>
</evidence>
<evidence type="ECO:0000259" key="1">
    <source>
        <dbReference type="Pfam" id="PF04187"/>
    </source>
</evidence>
<dbReference type="OrthoDB" id="9795827at2"/>
<name>A0A8B6XBR3_9BURK</name>